<evidence type="ECO:0000313" key="8">
    <source>
        <dbReference type="Proteomes" id="UP000253472"/>
    </source>
</evidence>
<keyword evidence="8" id="KW-1185">Reference proteome</keyword>
<dbReference type="SMART" id="SM00829">
    <property type="entry name" value="PKS_ER"/>
    <property type="match status" value="1"/>
</dbReference>
<protein>
    <submittedName>
        <fullName evidence="7">NADP-dependent alcohol dehydrogenase 7</fullName>
    </submittedName>
</protein>
<dbReference type="InterPro" id="IPR002328">
    <property type="entry name" value="ADH_Zn_CS"/>
</dbReference>
<dbReference type="Pfam" id="PF08240">
    <property type="entry name" value="ADH_N"/>
    <property type="match status" value="1"/>
</dbReference>
<evidence type="ECO:0000256" key="3">
    <source>
        <dbReference type="ARBA" id="ARBA00022833"/>
    </source>
</evidence>
<dbReference type="InterPro" id="IPR047109">
    <property type="entry name" value="CAD-like"/>
</dbReference>
<comment type="similarity">
    <text evidence="5">Belongs to the zinc-containing alcohol dehydrogenase family.</text>
</comment>
<dbReference type="PANTHER" id="PTHR42683">
    <property type="entry name" value="ALDEHYDE REDUCTASE"/>
    <property type="match status" value="1"/>
</dbReference>
<organism evidence="7 8">
    <name type="scientific">Candida viswanathii</name>
    <dbReference type="NCBI Taxonomy" id="5486"/>
    <lineage>
        <taxon>Eukaryota</taxon>
        <taxon>Fungi</taxon>
        <taxon>Dikarya</taxon>
        <taxon>Ascomycota</taxon>
        <taxon>Saccharomycotina</taxon>
        <taxon>Pichiomycetes</taxon>
        <taxon>Debaryomycetaceae</taxon>
        <taxon>Candida/Lodderomyces clade</taxon>
        <taxon>Candida</taxon>
    </lineage>
</organism>
<evidence type="ECO:0000256" key="1">
    <source>
        <dbReference type="ARBA" id="ARBA00001947"/>
    </source>
</evidence>
<keyword evidence="4" id="KW-0560">Oxidoreductase</keyword>
<dbReference type="InterPro" id="IPR011032">
    <property type="entry name" value="GroES-like_sf"/>
</dbReference>
<comment type="cofactor">
    <cofactor evidence="1 5">
        <name>Zn(2+)</name>
        <dbReference type="ChEBI" id="CHEBI:29105"/>
    </cofactor>
</comment>
<evidence type="ECO:0000256" key="2">
    <source>
        <dbReference type="ARBA" id="ARBA00022723"/>
    </source>
</evidence>
<comment type="caution">
    <text evidence="7">The sequence shown here is derived from an EMBL/GenBank/DDBJ whole genome shotgun (WGS) entry which is preliminary data.</text>
</comment>
<dbReference type="EMBL" id="QLNQ01000028">
    <property type="protein sequence ID" value="RCK57470.1"/>
    <property type="molecule type" value="Genomic_DNA"/>
</dbReference>
<name>A0A367XW43_9ASCO</name>
<dbReference type="SUPFAM" id="SSF51735">
    <property type="entry name" value="NAD(P)-binding Rossmann-fold domains"/>
    <property type="match status" value="1"/>
</dbReference>
<dbReference type="Pfam" id="PF00107">
    <property type="entry name" value="ADH_zinc_N"/>
    <property type="match status" value="1"/>
</dbReference>
<dbReference type="OrthoDB" id="1879366at2759"/>
<gene>
    <name evidence="7" type="primary">ADH7</name>
    <name evidence="7" type="ORF">Cantr_06774</name>
</gene>
<dbReference type="InterPro" id="IPR013149">
    <property type="entry name" value="ADH-like_C"/>
</dbReference>
<evidence type="ECO:0000313" key="7">
    <source>
        <dbReference type="EMBL" id="RCK57470.1"/>
    </source>
</evidence>
<dbReference type="PROSITE" id="PS00059">
    <property type="entry name" value="ADH_ZINC"/>
    <property type="match status" value="1"/>
</dbReference>
<dbReference type="InterPro" id="IPR020843">
    <property type="entry name" value="ER"/>
</dbReference>
<dbReference type="Proteomes" id="UP000253472">
    <property type="component" value="Unassembled WGS sequence"/>
</dbReference>
<sequence length="357" mass="39461">MTVDASSVPDKFQGFASDKRENWEHPKLISYDRKQLNDHDVVLKNETCGLCYSDIHTLRSTWGPYGTNELVVGHEICGTVIAVGPKVTEFKVGDRAGIGAASSSCRHCSRCTHDNEQYCKEQVSTYNSVDPKAAGYVTKGGYSSHSIADELFVFKVPDDLPFEYASPLFCAGITTFSPLYRNLVGSIKTPLFASKALNAKVVAFSRSSSKKEEALELGAAEFVATNEDKNWTSRYEDQFDLILNCASGIDGLNLSDYLSVLKVDKKFVSVGLPPIDDEFNVSPFTFLKQGASFGSSLLGSKAEVNIMLELAAKHNIRPWIEKVPISEENVAKALKRCFEGDVRYRFVFTEFDKAFGN</sequence>
<dbReference type="SUPFAM" id="SSF50129">
    <property type="entry name" value="GroES-like"/>
    <property type="match status" value="1"/>
</dbReference>
<evidence type="ECO:0000259" key="6">
    <source>
        <dbReference type="SMART" id="SM00829"/>
    </source>
</evidence>
<dbReference type="Gene3D" id="3.40.50.720">
    <property type="entry name" value="NAD(P)-binding Rossmann-like Domain"/>
    <property type="match status" value="1"/>
</dbReference>
<evidence type="ECO:0000256" key="5">
    <source>
        <dbReference type="RuleBase" id="RU361277"/>
    </source>
</evidence>
<reference evidence="7 8" key="1">
    <citation type="submission" date="2018-06" db="EMBL/GenBank/DDBJ databases">
        <title>Whole genome sequencing of Candida tropicalis (genome annotated by CSBL at Korea University).</title>
        <authorList>
            <person name="Ahn J."/>
        </authorList>
    </citation>
    <scope>NUCLEOTIDE SEQUENCE [LARGE SCALE GENOMIC DNA]</scope>
    <source>
        <strain evidence="7 8">ATCC 20962</strain>
    </source>
</reference>
<dbReference type="InterPro" id="IPR013154">
    <property type="entry name" value="ADH-like_N"/>
</dbReference>
<dbReference type="InterPro" id="IPR036291">
    <property type="entry name" value="NAD(P)-bd_dom_sf"/>
</dbReference>
<keyword evidence="2 5" id="KW-0479">Metal-binding</keyword>
<evidence type="ECO:0000256" key="4">
    <source>
        <dbReference type="ARBA" id="ARBA00023002"/>
    </source>
</evidence>
<dbReference type="GO" id="GO:0008270">
    <property type="term" value="F:zinc ion binding"/>
    <property type="evidence" value="ECO:0007669"/>
    <property type="project" value="InterPro"/>
</dbReference>
<dbReference type="STRING" id="5486.A0A367XW43"/>
<keyword evidence="3 5" id="KW-0862">Zinc</keyword>
<accession>A0A367XW43</accession>
<dbReference type="CDD" id="cd05283">
    <property type="entry name" value="CAD1"/>
    <property type="match status" value="1"/>
</dbReference>
<proteinExistence type="inferred from homology"/>
<dbReference type="GO" id="GO:0016616">
    <property type="term" value="F:oxidoreductase activity, acting on the CH-OH group of donors, NAD or NADP as acceptor"/>
    <property type="evidence" value="ECO:0007669"/>
    <property type="project" value="InterPro"/>
</dbReference>
<dbReference type="AlphaFoldDB" id="A0A367XW43"/>
<dbReference type="Gene3D" id="3.90.180.10">
    <property type="entry name" value="Medium-chain alcohol dehydrogenases, catalytic domain"/>
    <property type="match status" value="1"/>
</dbReference>
<feature type="domain" description="Enoyl reductase (ER)" evidence="6">
    <location>
        <begin position="21"/>
        <end position="348"/>
    </location>
</feature>